<protein>
    <submittedName>
        <fullName evidence="2">Uncharacterized protein</fullName>
    </submittedName>
</protein>
<feature type="compositionally biased region" description="Basic and acidic residues" evidence="1">
    <location>
        <begin position="236"/>
        <end position="251"/>
    </location>
</feature>
<organism evidence="2 3">
    <name type="scientific">Nocardiopsis tropica</name>
    <dbReference type="NCBI Taxonomy" id="109330"/>
    <lineage>
        <taxon>Bacteria</taxon>
        <taxon>Bacillati</taxon>
        <taxon>Actinomycetota</taxon>
        <taxon>Actinomycetes</taxon>
        <taxon>Streptosporangiales</taxon>
        <taxon>Nocardiopsidaceae</taxon>
        <taxon>Nocardiopsis</taxon>
    </lineage>
</organism>
<sequence>MPATPLGTLQPRSQVIDRAWRALGPGLEPLSGPGGAPLTRAVKLLVLPLVLRPVLRPELAGDLLTDEAADRAAGLLREDGPRLAAAAGWFTLLKRVRRALRVVGGNPQDLYFQRCYELAAEHGAPRPPDADEVARQVVLELAARDGGRTVEALKAHLRDPATERSVAEALSRAWGARPVPAAPGAVPEADALSLADTVLDGCAPADRGASGKRGTECAAERVSGKRAPGGAVPADGPRHRAQERATDRRDPGGAGGGTAESALAVLVGGGHGTRLGAALWAAGPASAWGPEGVPPHLGLSAAPLPPRPGVGSTASTAALPAPLDRTLYERVFTVLRAPGHHDLPPVPELVAAETARSCSPLGLSDESLRVALLVGGRLAAGLDPLGTASGPTRAHRAIDRRWRRESSVARARRMTVSPFDAPIARGAGAGGPGAGLPDVGRPGAGAPTAGLPDAEPPDRPGADRAAAPAPDGGAPGTGPAPTEPPASGEDLLADLGRSLRTPWIAYTRRLWARLHGRDAHAAGIDGPAELWSLLDGVSYSVLMDHRARVRAALRTLTDTTSGSAA</sequence>
<dbReference type="Proteomes" id="UP001348641">
    <property type="component" value="Unassembled WGS sequence"/>
</dbReference>
<comment type="caution">
    <text evidence="2">The sequence shown here is derived from an EMBL/GenBank/DDBJ whole genome shotgun (WGS) entry which is preliminary data.</text>
</comment>
<feature type="compositionally biased region" description="Low complexity" evidence="1">
    <location>
        <begin position="463"/>
        <end position="480"/>
    </location>
</feature>
<dbReference type="EMBL" id="JAUUCC010000025">
    <property type="protein sequence ID" value="MEE2051197.1"/>
    <property type="molecule type" value="Genomic_DNA"/>
</dbReference>
<dbReference type="RefSeq" id="WP_330158352.1">
    <property type="nucleotide sequence ID" value="NZ_BAAAJA010000027.1"/>
</dbReference>
<gene>
    <name evidence="2" type="ORF">Q8A49_11910</name>
</gene>
<reference evidence="2 3" key="1">
    <citation type="submission" date="2023-07" db="EMBL/GenBank/DDBJ databases">
        <authorList>
            <person name="Girao M."/>
            <person name="Carvalho M.F."/>
        </authorList>
    </citation>
    <scope>NUCLEOTIDE SEQUENCE [LARGE SCALE GENOMIC DNA]</scope>
    <source>
        <strain evidence="2 3">66/93</strain>
    </source>
</reference>
<evidence type="ECO:0000313" key="2">
    <source>
        <dbReference type="EMBL" id="MEE2051197.1"/>
    </source>
</evidence>
<accession>A0ABU7KPK5</accession>
<evidence type="ECO:0000256" key="1">
    <source>
        <dbReference type="SAM" id="MobiDB-lite"/>
    </source>
</evidence>
<proteinExistence type="predicted"/>
<feature type="compositionally biased region" description="Basic and acidic residues" evidence="1">
    <location>
        <begin position="396"/>
        <end position="407"/>
    </location>
</feature>
<feature type="region of interest" description="Disordered" evidence="1">
    <location>
        <begin position="389"/>
        <end position="490"/>
    </location>
</feature>
<feature type="compositionally biased region" description="Basic and acidic residues" evidence="1">
    <location>
        <begin position="213"/>
        <end position="223"/>
    </location>
</feature>
<name>A0ABU7KPK5_9ACTN</name>
<evidence type="ECO:0000313" key="3">
    <source>
        <dbReference type="Proteomes" id="UP001348641"/>
    </source>
</evidence>
<feature type="region of interest" description="Disordered" evidence="1">
    <location>
        <begin position="205"/>
        <end position="259"/>
    </location>
</feature>